<evidence type="ECO:0000313" key="1">
    <source>
        <dbReference type="EMBL" id="MFI6502401.1"/>
    </source>
</evidence>
<organism evidence="1 2">
    <name type="scientific">Nonomuraea typhae</name>
    <dbReference type="NCBI Taxonomy" id="2603600"/>
    <lineage>
        <taxon>Bacteria</taxon>
        <taxon>Bacillati</taxon>
        <taxon>Actinomycetota</taxon>
        <taxon>Actinomycetes</taxon>
        <taxon>Streptosporangiales</taxon>
        <taxon>Streptosporangiaceae</taxon>
        <taxon>Nonomuraea</taxon>
    </lineage>
</organism>
<dbReference type="EMBL" id="JBITGY010000009">
    <property type="protein sequence ID" value="MFI6502401.1"/>
    <property type="molecule type" value="Genomic_DNA"/>
</dbReference>
<protein>
    <submittedName>
        <fullName evidence="1">PqqD family protein</fullName>
    </submittedName>
</protein>
<keyword evidence="2" id="KW-1185">Reference proteome</keyword>
<name>A0ABW7Z2K4_9ACTN</name>
<evidence type="ECO:0000313" key="2">
    <source>
        <dbReference type="Proteomes" id="UP001612741"/>
    </source>
</evidence>
<dbReference type="InterPro" id="IPR041881">
    <property type="entry name" value="PqqD_sf"/>
</dbReference>
<accession>A0ABW7Z2K4</accession>
<dbReference type="RefSeq" id="WP_397087635.1">
    <property type="nucleotide sequence ID" value="NZ_JBITGY010000009.1"/>
</dbReference>
<comment type="caution">
    <text evidence="1">The sequence shown here is derived from an EMBL/GenBank/DDBJ whole genome shotgun (WGS) entry which is preliminary data.</text>
</comment>
<gene>
    <name evidence="1" type="ORF">ACIBG2_33840</name>
</gene>
<dbReference type="Gene3D" id="1.10.10.1150">
    <property type="entry name" value="Coenzyme PQQ synthesis protein D (PqqD)"/>
    <property type="match status" value="1"/>
</dbReference>
<dbReference type="InterPro" id="IPR008792">
    <property type="entry name" value="PQQD"/>
</dbReference>
<proteinExistence type="predicted"/>
<dbReference type="Pfam" id="PF05402">
    <property type="entry name" value="PqqD"/>
    <property type="match status" value="1"/>
</dbReference>
<sequence length="92" mass="10238">MPLTISDAVIWQETGEGISLYHTETGDFHTLNDTGSKIWMLVASDGERDPIVAKLSDEFARNNAAIGRLIHLDVMEFLGSMIERGLIEEHLP</sequence>
<dbReference type="Proteomes" id="UP001612741">
    <property type="component" value="Unassembled WGS sequence"/>
</dbReference>
<reference evidence="1 2" key="1">
    <citation type="submission" date="2024-10" db="EMBL/GenBank/DDBJ databases">
        <title>The Natural Products Discovery Center: Release of the First 8490 Sequenced Strains for Exploring Actinobacteria Biosynthetic Diversity.</title>
        <authorList>
            <person name="Kalkreuter E."/>
            <person name="Kautsar S.A."/>
            <person name="Yang D."/>
            <person name="Bader C.D."/>
            <person name="Teijaro C.N."/>
            <person name="Fluegel L."/>
            <person name="Davis C.M."/>
            <person name="Simpson J.R."/>
            <person name="Lauterbach L."/>
            <person name="Steele A.D."/>
            <person name="Gui C."/>
            <person name="Meng S."/>
            <person name="Li G."/>
            <person name="Viehrig K."/>
            <person name="Ye F."/>
            <person name="Su P."/>
            <person name="Kiefer A.F."/>
            <person name="Nichols A."/>
            <person name="Cepeda A.J."/>
            <person name="Yan W."/>
            <person name="Fan B."/>
            <person name="Jiang Y."/>
            <person name="Adhikari A."/>
            <person name="Zheng C.-J."/>
            <person name="Schuster L."/>
            <person name="Cowan T.M."/>
            <person name="Smanski M.J."/>
            <person name="Chevrette M.G."/>
            <person name="De Carvalho L.P.S."/>
            <person name="Shen B."/>
        </authorList>
    </citation>
    <scope>NUCLEOTIDE SEQUENCE [LARGE SCALE GENOMIC DNA]</scope>
    <source>
        <strain evidence="1 2">NPDC050545</strain>
    </source>
</reference>